<gene>
    <name evidence="2" type="primary">METTL15</name>
    <name evidence="2" type="ORF">CM83_101655</name>
</gene>
<reference evidence="2" key="1">
    <citation type="journal article" date="2014" name="PLoS ONE">
        <title>Transcriptome-Based Identification of ABC Transporters in the Western Tarnished Plant Bug Lygus hesperus.</title>
        <authorList>
            <person name="Hull J.J."/>
            <person name="Chaney K."/>
            <person name="Geib S.M."/>
            <person name="Fabrick J.A."/>
            <person name="Brent C.S."/>
            <person name="Walsh D."/>
            <person name="Lavine L.C."/>
        </authorList>
    </citation>
    <scope>NUCLEOTIDE SEQUENCE</scope>
</reference>
<protein>
    <submittedName>
        <fullName evidence="2">Putative methyltransferase-like protein 15</fullName>
    </submittedName>
</protein>
<accession>A0A0A9Y1V9</accession>
<dbReference type="PROSITE" id="PS50003">
    <property type="entry name" value="PH_DOMAIN"/>
    <property type="match status" value="1"/>
</dbReference>
<dbReference type="AlphaFoldDB" id="A0A0A9Y1V9"/>
<dbReference type="Pfam" id="PF00169">
    <property type="entry name" value="PH"/>
    <property type="match status" value="1"/>
</dbReference>
<reference evidence="2" key="2">
    <citation type="submission" date="2014-07" db="EMBL/GenBank/DDBJ databases">
        <authorList>
            <person name="Hull J."/>
        </authorList>
    </citation>
    <scope>NUCLEOTIDE SEQUENCE</scope>
</reference>
<dbReference type="CDD" id="cd00821">
    <property type="entry name" value="PH"/>
    <property type="match status" value="1"/>
</dbReference>
<proteinExistence type="predicted"/>
<dbReference type="SMART" id="SM00233">
    <property type="entry name" value="PH"/>
    <property type="match status" value="2"/>
</dbReference>
<evidence type="ECO:0000259" key="1">
    <source>
        <dbReference type="PROSITE" id="PS50003"/>
    </source>
</evidence>
<name>A0A0A9Y1V9_LYGHE</name>
<keyword evidence="2" id="KW-0489">Methyltransferase</keyword>
<dbReference type="Gene3D" id="2.30.29.30">
    <property type="entry name" value="Pleckstrin-homology domain (PH domain)/Phosphotyrosine-binding domain (PTB)"/>
    <property type="match status" value="1"/>
</dbReference>
<dbReference type="GO" id="GO:0032259">
    <property type="term" value="P:methylation"/>
    <property type="evidence" value="ECO:0007669"/>
    <property type="project" value="UniProtKB-KW"/>
</dbReference>
<sequence>MLQQQLEELCGVSGVYNDGPRIQLHSWLSKKHSDGRWRKHLFRLSGDFLCWFDARIYAILSLECSDVFYTRSWVPLSVLHCSRYDVHTTDAPSPSPAHGNNWEPRCHDCFCEASQDRPLTCCGICHYYHCSQCIQPCGHNPQGAAQRCTRCFFVSSLSNLHDEIIGVHFFPFTVFARTSRNSRPIHLATRSFAEFRTWINVLYHIHVGQGGLGAVVRDGVNCANCETCTGEKGTQLEGWLYQYTNKTTWRRKYVVLSQGRLYIHDTNIVGIHTLSEDSVVVSGAQNAQPTLHIREANFGGIYSESLYGFRFSIHSKLNVTLRLACDTVVACRLWVQVLRHILRSRKVYCSAAHSIPGIASLHVYHSATIVARESAE</sequence>
<keyword evidence="2" id="KW-0808">Transferase</keyword>
<dbReference type="SUPFAM" id="SSF50729">
    <property type="entry name" value="PH domain-like"/>
    <property type="match status" value="2"/>
</dbReference>
<dbReference type="GO" id="GO:0008168">
    <property type="term" value="F:methyltransferase activity"/>
    <property type="evidence" value="ECO:0007669"/>
    <property type="project" value="UniProtKB-KW"/>
</dbReference>
<dbReference type="InterPro" id="IPR001849">
    <property type="entry name" value="PH_domain"/>
</dbReference>
<dbReference type="InterPro" id="IPR011993">
    <property type="entry name" value="PH-like_dom_sf"/>
</dbReference>
<dbReference type="EMBL" id="GBHO01017998">
    <property type="protein sequence ID" value="JAG25606.1"/>
    <property type="molecule type" value="Transcribed_RNA"/>
</dbReference>
<evidence type="ECO:0000313" key="2">
    <source>
        <dbReference type="EMBL" id="JAG25606.1"/>
    </source>
</evidence>
<feature type="non-terminal residue" evidence="2">
    <location>
        <position position="376"/>
    </location>
</feature>
<feature type="domain" description="PH" evidence="1">
    <location>
        <begin position="233"/>
        <end position="343"/>
    </location>
</feature>
<organism evidence="2">
    <name type="scientific">Lygus hesperus</name>
    <name type="common">Western plant bug</name>
    <dbReference type="NCBI Taxonomy" id="30085"/>
    <lineage>
        <taxon>Eukaryota</taxon>
        <taxon>Metazoa</taxon>
        <taxon>Ecdysozoa</taxon>
        <taxon>Arthropoda</taxon>
        <taxon>Hexapoda</taxon>
        <taxon>Insecta</taxon>
        <taxon>Pterygota</taxon>
        <taxon>Neoptera</taxon>
        <taxon>Paraneoptera</taxon>
        <taxon>Hemiptera</taxon>
        <taxon>Heteroptera</taxon>
        <taxon>Panheteroptera</taxon>
        <taxon>Cimicomorpha</taxon>
        <taxon>Miridae</taxon>
        <taxon>Mirini</taxon>
        <taxon>Lygus</taxon>
    </lineage>
</organism>